<dbReference type="RefSeq" id="WP_012814032.1">
    <property type="nucleotide sequence ID" value="NC_013235.1"/>
</dbReference>
<organism evidence="1 2">
    <name type="scientific">Nakamurella multipartita (strain ATCC 700099 / DSM 44233 / CIP 104796 / JCM 9543 / NBRC 105858 / Y-104)</name>
    <name type="common">Microsphaera multipartita</name>
    <dbReference type="NCBI Taxonomy" id="479431"/>
    <lineage>
        <taxon>Bacteria</taxon>
        <taxon>Bacillati</taxon>
        <taxon>Actinomycetota</taxon>
        <taxon>Actinomycetes</taxon>
        <taxon>Nakamurellales</taxon>
        <taxon>Nakamurellaceae</taxon>
        <taxon>Nakamurella</taxon>
    </lineage>
</organism>
<evidence type="ECO:0000313" key="2">
    <source>
        <dbReference type="Proteomes" id="UP000002218"/>
    </source>
</evidence>
<dbReference type="OrthoDB" id="3571220at2"/>
<reference evidence="1 2" key="2">
    <citation type="journal article" date="2010" name="Stand. Genomic Sci.">
        <title>Complete genome sequence of Nakamurella multipartita type strain (Y-104).</title>
        <authorList>
            <person name="Tice H."/>
            <person name="Mayilraj S."/>
            <person name="Sims D."/>
            <person name="Lapidus A."/>
            <person name="Nolan M."/>
            <person name="Lucas S."/>
            <person name="Glavina Del Rio T."/>
            <person name="Copeland A."/>
            <person name="Cheng J.F."/>
            <person name="Meincke L."/>
            <person name="Bruce D."/>
            <person name="Goodwin L."/>
            <person name="Pitluck S."/>
            <person name="Ivanova N."/>
            <person name="Mavromatis K."/>
            <person name="Ovchinnikova G."/>
            <person name="Pati A."/>
            <person name="Chen A."/>
            <person name="Palaniappan K."/>
            <person name="Land M."/>
            <person name="Hauser L."/>
            <person name="Chang Y.J."/>
            <person name="Jeffries C.D."/>
            <person name="Detter J.C."/>
            <person name="Brettin T."/>
            <person name="Rohde M."/>
            <person name="Goker M."/>
            <person name="Bristow J."/>
            <person name="Eisen J.A."/>
            <person name="Markowitz V."/>
            <person name="Hugenholtz P."/>
            <person name="Kyrpides N.C."/>
            <person name="Klenk H.P."/>
            <person name="Chen F."/>
        </authorList>
    </citation>
    <scope>NUCLEOTIDE SEQUENCE [LARGE SCALE GENOMIC DNA]</scope>
    <source>
        <strain evidence="2">ATCC 700099 / DSM 44233 / CIP 104796 / JCM 9543 / NBRC 105858 / Y-104</strain>
    </source>
</reference>
<dbReference type="STRING" id="479431.Namu_0123"/>
<dbReference type="eggNOG" id="ENOG5030SZC">
    <property type="taxonomic scope" value="Bacteria"/>
</dbReference>
<accession>C8XIX0</accession>
<name>C8XIX0_NAKMY</name>
<evidence type="ECO:0000313" key="1">
    <source>
        <dbReference type="EMBL" id="ACV76557.1"/>
    </source>
</evidence>
<dbReference type="Proteomes" id="UP000002218">
    <property type="component" value="Chromosome"/>
</dbReference>
<protein>
    <submittedName>
        <fullName evidence="1">Uncharacterized protein</fullName>
    </submittedName>
</protein>
<dbReference type="EMBL" id="CP001737">
    <property type="protein sequence ID" value="ACV76557.1"/>
    <property type="molecule type" value="Genomic_DNA"/>
</dbReference>
<gene>
    <name evidence="1" type="ordered locus">Namu_0123</name>
</gene>
<sequence length="196" mass="21561">MLKFDGAIAGMGTASGTRIVVGMWPLSPFGPVTDVMLERPDGRRVLLAPTDEFADFLRAEYRFDEVRVSPVLRMRDGRKWMIASDDLALTFEVGGRSAWGLLLLAVPRTLARSRWWAGTVNPIARAAKGVRTRGRTLAGRREWYCAQDMRHITSVDARFDGVDLGELQPVDPAVGFGFSSVPASPSLVRVLSQIAD</sequence>
<dbReference type="AlphaFoldDB" id="C8XIX0"/>
<keyword evidence="2" id="KW-1185">Reference proteome</keyword>
<reference evidence="2" key="1">
    <citation type="submission" date="2009-09" db="EMBL/GenBank/DDBJ databases">
        <title>The complete genome of Nakamurella multipartita DSM 44233.</title>
        <authorList>
            <consortium name="US DOE Joint Genome Institute (JGI-PGF)"/>
            <person name="Lucas S."/>
            <person name="Copeland A."/>
            <person name="Lapidus A."/>
            <person name="Glavina del Rio T."/>
            <person name="Dalin E."/>
            <person name="Tice H."/>
            <person name="Bruce D."/>
            <person name="Goodwin L."/>
            <person name="Pitluck S."/>
            <person name="Kyrpides N."/>
            <person name="Mavromatis K."/>
            <person name="Ivanova N."/>
            <person name="Ovchinnikova G."/>
            <person name="Sims D."/>
            <person name="Meincke L."/>
            <person name="Brettin T."/>
            <person name="Detter J.C."/>
            <person name="Han C."/>
            <person name="Larimer F."/>
            <person name="Land M."/>
            <person name="Hauser L."/>
            <person name="Markowitz V."/>
            <person name="Cheng J.-F."/>
            <person name="Hugenholtz P."/>
            <person name="Woyke T."/>
            <person name="Wu D."/>
            <person name="Klenk H.-P."/>
            <person name="Eisen J.A."/>
        </authorList>
    </citation>
    <scope>NUCLEOTIDE SEQUENCE [LARGE SCALE GENOMIC DNA]</scope>
    <source>
        <strain evidence="2">ATCC 700099 / DSM 44233 / CIP 104796 / JCM 9543 / NBRC 105858 / Y-104</strain>
    </source>
</reference>
<proteinExistence type="predicted"/>
<dbReference type="InParanoid" id="C8XIX0"/>
<dbReference type="HOGENOM" id="CLU_1365314_0_0_11"/>
<dbReference type="KEGG" id="nml:Namu_0123"/>